<evidence type="ECO:0000256" key="1">
    <source>
        <dbReference type="SAM" id="Phobius"/>
    </source>
</evidence>
<dbReference type="InterPro" id="IPR019074">
    <property type="entry name" value="YabQ"/>
</dbReference>
<evidence type="ECO:0000313" key="3">
    <source>
        <dbReference type="Proteomes" id="UP000243024"/>
    </source>
</evidence>
<dbReference type="NCBIfam" id="TIGR02893">
    <property type="entry name" value="spore_yabQ"/>
    <property type="match status" value="1"/>
</dbReference>
<feature type="transmembrane region" description="Helical" evidence="1">
    <location>
        <begin position="12"/>
        <end position="31"/>
    </location>
</feature>
<sequence>MSVQAEAELVARALLAGAAFGLFYDGAGALFRRMRSAPVRALMEALAWAAGAILVFAAVALSEVPKVRVALLPFALLGAVGYEAILARPVHRAAGWGRRRLLRPAATLIGRVLRALAAVGRWGLGAAAFFVGAPFRPFVRWIWRGLRTAGGLFPLRPLATMGKAIRRLFRRHLR</sequence>
<reference evidence="2 3" key="1">
    <citation type="submission" date="2015-09" db="EMBL/GenBank/DDBJ databases">
        <title>Draft genome sequence of Hydrogenibacillus schlegelii DSM 2000.</title>
        <authorList>
            <person name="Hemp J."/>
        </authorList>
    </citation>
    <scope>NUCLEOTIDE SEQUENCE [LARGE SCALE GENOMIC DNA]</scope>
    <source>
        <strain evidence="2 3">MA 48</strain>
    </source>
</reference>
<feature type="transmembrane region" description="Helical" evidence="1">
    <location>
        <begin position="67"/>
        <end position="87"/>
    </location>
</feature>
<evidence type="ECO:0008006" key="4">
    <source>
        <dbReference type="Google" id="ProtNLM"/>
    </source>
</evidence>
<keyword evidence="3" id="KW-1185">Reference proteome</keyword>
<protein>
    <recommendedName>
        <fullName evidence="4">Spore cortex biosynthesis protein</fullName>
    </recommendedName>
</protein>
<proteinExistence type="predicted"/>
<organism evidence="2 3">
    <name type="scientific">Hydrogenibacillus schlegelii</name>
    <name type="common">Bacillus schlegelii</name>
    <dbReference type="NCBI Taxonomy" id="1484"/>
    <lineage>
        <taxon>Bacteria</taxon>
        <taxon>Bacillati</taxon>
        <taxon>Bacillota</taxon>
        <taxon>Bacilli</taxon>
        <taxon>Bacillales</taxon>
        <taxon>Bacillales Family X. Incertae Sedis</taxon>
        <taxon>Hydrogenibacillus</taxon>
    </lineage>
</organism>
<gene>
    <name evidence="2" type="ORF">SA87_06430</name>
</gene>
<feature type="transmembrane region" description="Helical" evidence="1">
    <location>
        <begin position="43"/>
        <end position="61"/>
    </location>
</feature>
<keyword evidence="1" id="KW-1133">Transmembrane helix</keyword>
<comment type="caution">
    <text evidence="2">The sequence shown here is derived from an EMBL/GenBank/DDBJ whole genome shotgun (WGS) entry which is preliminary data.</text>
</comment>
<keyword evidence="1" id="KW-0472">Membrane</keyword>
<feature type="transmembrane region" description="Helical" evidence="1">
    <location>
        <begin position="108"/>
        <end position="135"/>
    </location>
</feature>
<dbReference type="Proteomes" id="UP000243024">
    <property type="component" value="Unassembled WGS sequence"/>
</dbReference>
<dbReference type="RefSeq" id="WP_066201218.1">
    <property type="nucleotide sequence ID" value="NZ_JBDOQL010000146.1"/>
</dbReference>
<name>A0A179IR63_HYDSH</name>
<dbReference type="AlphaFoldDB" id="A0A179IR63"/>
<accession>A0A179IR63</accession>
<evidence type="ECO:0000313" key="2">
    <source>
        <dbReference type="EMBL" id="OAR04101.1"/>
    </source>
</evidence>
<dbReference type="STRING" id="1484.SA87_06430"/>
<dbReference type="EMBL" id="JXBB01000023">
    <property type="protein sequence ID" value="OAR04101.1"/>
    <property type="molecule type" value="Genomic_DNA"/>
</dbReference>
<keyword evidence="1" id="KW-0812">Transmembrane</keyword>